<dbReference type="RefSeq" id="WP_117003357.1">
    <property type="nucleotide sequence ID" value="NZ_BMJS01000026.1"/>
</dbReference>
<dbReference type="EMBL" id="BMJS01000026">
    <property type="protein sequence ID" value="GGG03176.1"/>
    <property type="molecule type" value="Genomic_DNA"/>
</dbReference>
<protein>
    <submittedName>
        <fullName evidence="1">Uncharacterized protein</fullName>
    </submittedName>
</protein>
<accession>A0A8J2Z5Q2</accession>
<proteinExistence type="predicted"/>
<reference evidence="1" key="2">
    <citation type="submission" date="2020-09" db="EMBL/GenBank/DDBJ databases">
        <authorList>
            <person name="Sun Q."/>
            <person name="Zhou Y."/>
        </authorList>
    </citation>
    <scope>NUCLEOTIDE SEQUENCE</scope>
    <source>
        <strain evidence="1">CGMCC 1.15758</strain>
    </source>
</reference>
<reference evidence="1" key="1">
    <citation type="journal article" date="2014" name="Int. J. Syst. Evol. Microbiol.">
        <title>Complete genome sequence of Corynebacterium casei LMG S-19264T (=DSM 44701T), isolated from a smear-ripened cheese.</title>
        <authorList>
            <consortium name="US DOE Joint Genome Institute (JGI-PGF)"/>
            <person name="Walter F."/>
            <person name="Albersmeier A."/>
            <person name="Kalinowski J."/>
            <person name="Ruckert C."/>
        </authorList>
    </citation>
    <scope>NUCLEOTIDE SEQUENCE</scope>
    <source>
        <strain evidence="1">CGMCC 1.15758</strain>
    </source>
</reference>
<comment type="caution">
    <text evidence="1">The sequence shown here is derived from an EMBL/GenBank/DDBJ whole genome shotgun (WGS) entry which is preliminary data.</text>
</comment>
<dbReference type="AlphaFoldDB" id="A0A8J2Z5Q2"/>
<gene>
    <name evidence="1" type="ORF">GCM10010995_20780</name>
</gene>
<evidence type="ECO:0000313" key="1">
    <source>
        <dbReference type="EMBL" id="GGG03176.1"/>
    </source>
</evidence>
<name>A0A8J2Z5Q2_9GAMM</name>
<dbReference type="Proteomes" id="UP000636949">
    <property type="component" value="Unassembled WGS sequence"/>
</dbReference>
<organism evidence="1 2">
    <name type="scientific">Cysteiniphilum litorale</name>
    <dbReference type="NCBI Taxonomy" id="2056700"/>
    <lineage>
        <taxon>Bacteria</taxon>
        <taxon>Pseudomonadati</taxon>
        <taxon>Pseudomonadota</taxon>
        <taxon>Gammaproteobacteria</taxon>
        <taxon>Thiotrichales</taxon>
        <taxon>Fastidiosibacteraceae</taxon>
        <taxon>Cysteiniphilum</taxon>
    </lineage>
</organism>
<sequence>MRALITFSEFSELKQVVLLALVCEQKQTESKKQVLTRVLKAFDVSEFVKEMLKRDVLGFV</sequence>
<evidence type="ECO:0000313" key="2">
    <source>
        <dbReference type="Proteomes" id="UP000636949"/>
    </source>
</evidence>
<keyword evidence="2" id="KW-1185">Reference proteome</keyword>